<gene>
    <name evidence="5" type="ORF">M0638_01990</name>
</gene>
<evidence type="ECO:0000259" key="4">
    <source>
        <dbReference type="PROSITE" id="PS51078"/>
    </source>
</evidence>
<keyword evidence="2" id="KW-0238">DNA-binding</keyword>
<dbReference type="EMBL" id="JALPRX010000007">
    <property type="protein sequence ID" value="MCK8783150.1"/>
    <property type="molecule type" value="Genomic_DNA"/>
</dbReference>
<dbReference type="Gene3D" id="1.10.10.10">
    <property type="entry name" value="Winged helix-like DNA-binding domain superfamily/Winged helix DNA-binding domain"/>
    <property type="match status" value="1"/>
</dbReference>
<dbReference type="PANTHER" id="PTHR30136">
    <property type="entry name" value="HELIX-TURN-HELIX TRANSCRIPTIONAL REGULATOR, ICLR FAMILY"/>
    <property type="match status" value="1"/>
</dbReference>
<name>A0A9X2BVW1_9PROT</name>
<sequence>MTLAELARRIDLPRATARRALLTLRHLGFVAAEGRQFRLTPRVLRLAAAYLDSSAATALLQPACESLSAELGETCSVAVLEGEEAVMIAYASPRRLYVEGAGPGLRLPAHCSAVGRVLLAALPDAERDACLRRLRPRPATPHTLTDKAALRRLLDTVRAEGHALVDQEAEMGFRSLAVPLARRDGRVVAALNTGLRVERASAEALRERCLPPLRDAAARLREHLL</sequence>
<keyword evidence="1" id="KW-0805">Transcription regulation</keyword>
<protein>
    <submittedName>
        <fullName evidence="5">Helix-turn-helix domain-containing protein</fullName>
    </submittedName>
</protein>
<dbReference type="SUPFAM" id="SSF55781">
    <property type="entry name" value="GAF domain-like"/>
    <property type="match status" value="1"/>
</dbReference>
<dbReference type="GO" id="GO:0045892">
    <property type="term" value="P:negative regulation of DNA-templated transcription"/>
    <property type="evidence" value="ECO:0007669"/>
    <property type="project" value="TreeGrafter"/>
</dbReference>
<dbReference type="SMART" id="SM00346">
    <property type="entry name" value="HTH_ICLR"/>
    <property type="match status" value="1"/>
</dbReference>
<dbReference type="GO" id="GO:0003677">
    <property type="term" value="F:DNA binding"/>
    <property type="evidence" value="ECO:0007669"/>
    <property type="project" value="UniProtKB-KW"/>
</dbReference>
<organism evidence="5 6">
    <name type="scientific">Roseomonas acroporae</name>
    <dbReference type="NCBI Taxonomy" id="2937791"/>
    <lineage>
        <taxon>Bacteria</taxon>
        <taxon>Pseudomonadati</taxon>
        <taxon>Pseudomonadota</taxon>
        <taxon>Alphaproteobacteria</taxon>
        <taxon>Acetobacterales</taxon>
        <taxon>Roseomonadaceae</taxon>
        <taxon>Roseomonas</taxon>
    </lineage>
</organism>
<evidence type="ECO:0000313" key="6">
    <source>
        <dbReference type="Proteomes" id="UP001139516"/>
    </source>
</evidence>
<dbReference type="AlphaFoldDB" id="A0A9X2BVW1"/>
<evidence type="ECO:0000256" key="2">
    <source>
        <dbReference type="ARBA" id="ARBA00023125"/>
    </source>
</evidence>
<dbReference type="InterPro" id="IPR014757">
    <property type="entry name" value="Tscrpt_reg_IclR_C"/>
</dbReference>
<dbReference type="InterPro" id="IPR029016">
    <property type="entry name" value="GAF-like_dom_sf"/>
</dbReference>
<evidence type="ECO:0000256" key="1">
    <source>
        <dbReference type="ARBA" id="ARBA00023015"/>
    </source>
</evidence>
<keyword evidence="6" id="KW-1185">Reference proteome</keyword>
<dbReference type="InterPro" id="IPR005471">
    <property type="entry name" value="Tscrpt_reg_IclR_N"/>
</dbReference>
<dbReference type="InterPro" id="IPR036388">
    <property type="entry name" value="WH-like_DNA-bd_sf"/>
</dbReference>
<proteinExistence type="predicted"/>
<reference evidence="5" key="1">
    <citation type="submission" date="2022-04" db="EMBL/GenBank/DDBJ databases">
        <title>Roseomonas acroporae sp. nov., isolated from coral Acropora digitifera.</title>
        <authorList>
            <person name="Sun H."/>
        </authorList>
    </citation>
    <scope>NUCLEOTIDE SEQUENCE</scope>
    <source>
        <strain evidence="5">NAR14</strain>
    </source>
</reference>
<feature type="domain" description="IclR-ED" evidence="4">
    <location>
        <begin position="42"/>
        <end position="225"/>
    </location>
</feature>
<dbReference type="PANTHER" id="PTHR30136:SF34">
    <property type="entry name" value="TRANSCRIPTIONAL REGULATOR"/>
    <property type="match status" value="1"/>
</dbReference>
<dbReference type="Proteomes" id="UP001139516">
    <property type="component" value="Unassembled WGS sequence"/>
</dbReference>
<dbReference type="InterPro" id="IPR050707">
    <property type="entry name" value="HTH_MetabolicPath_Reg"/>
</dbReference>
<dbReference type="Gene3D" id="3.30.450.40">
    <property type="match status" value="1"/>
</dbReference>
<evidence type="ECO:0000313" key="5">
    <source>
        <dbReference type="EMBL" id="MCK8783150.1"/>
    </source>
</evidence>
<dbReference type="Pfam" id="PF01614">
    <property type="entry name" value="IclR_C"/>
    <property type="match status" value="1"/>
</dbReference>
<keyword evidence="3" id="KW-0804">Transcription</keyword>
<dbReference type="SUPFAM" id="SSF46785">
    <property type="entry name" value="Winged helix' DNA-binding domain"/>
    <property type="match status" value="1"/>
</dbReference>
<accession>A0A9X2BVW1</accession>
<dbReference type="InterPro" id="IPR036390">
    <property type="entry name" value="WH_DNA-bd_sf"/>
</dbReference>
<dbReference type="GO" id="GO:0003700">
    <property type="term" value="F:DNA-binding transcription factor activity"/>
    <property type="evidence" value="ECO:0007669"/>
    <property type="project" value="TreeGrafter"/>
</dbReference>
<dbReference type="Pfam" id="PF09339">
    <property type="entry name" value="HTH_IclR"/>
    <property type="match status" value="1"/>
</dbReference>
<dbReference type="PROSITE" id="PS51078">
    <property type="entry name" value="ICLR_ED"/>
    <property type="match status" value="1"/>
</dbReference>
<comment type="caution">
    <text evidence="5">The sequence shown here is derived from an EMBL/GenBank/DDBJ whole genome shotgun (WGS) entry which is preliminary data.</text>
</comment>
<evidence type="ECO:0000256" key="3">
    <source>
        <dbReference type="ARBA" id="ARBA00023163"/>
    </source>
</evidence>